<evidence type="ECO:0000313" key="2">
    <source>
        <dbReference type="EMBL" id="PQJ52882.1"/>
    </source>
</evidence>
<keyword evidence="1" id="KW-1133">Transmembrane helix</keyword>
<name>A0A2S7UTM9_9GAMM</name>
<keyword evidence="1" id="KW-0472">Membrane</keyword>
<dbReference type="Proteomes" id="UP000239007">
    <property type="component" value="Unassembled WGS sequence"/>
</dbReference>
<dbReference type="OrthoDB" id="9785445at2"/>
<comment type="caution">
    <text evidence="2">The sequence shown here is derived from an EMBL/GenBank/DDBJ whole genome shotgun (WGS) entry which is preliminary data.</text>
</comment>
<proteinExistence type="predicted"/>
<evidence type="ECO:0000256" key="1">
    <source>
        <dbReference type="SAM" id="Phobius"/>
    </source>
</evidence>
<keyword evidence="3" id="KW-1185">Reference proteome</keyword>
<keyword evidence="1" id="KW-0812">Transmembrane</keyword>
<accession>A0A2S7UTM9</accession>
<dbReference type="AlphaFoldDB" id="A0A2S7UTM9"/>
<protein>
    <recommendedName>
        <fullName evidence="4">Transmembrane cytochrome oxidase associated protein</fullName>
    </recommendedName>
</protein>
<organism evidence="2 3">
    <name type="scientific">Psychrosphaera saromensis</name>
    <dbReference type="NCBI Taxonomy" id="716813"/>
    <lineage>
        <taxon>Bacteria</taxon>
        <taxon>Pseudomonadati</taxon>
        <taxon>Pseudomonadota</taxon>
        <taxon>Gammaproteobacteria</taxon>
        <taxon>Alteromonadales</taxon>
        <taxon>Pseudoalteromonadaceae</taxon>
        <taxon>Psychrosphaera</taxon>
    </lineage>
</organism>
<dbReference type="RefSeq" id="WP_105051355.1">
    <property type="nucleotide sequence ID" value="NZ_BMYG01000010.1"/>
</dbReference>
<reference evidence="2 3" key="1">
    <citation type="submission" date="2016-12" db="EMBL/GenBank/DDBJ databases">
        <title>Diversity of luminous bacteria.</title>
        <authorList>
            <person name="Yoshizawa S."/>
            <person name="Kogure K."/>
        </authorList>
    </citation>
    <scope>NUCLEOTIDE SEQUENCE [LARGE SCALE GENOMIC DNA]</scope>
    <source>
        <strain evidence="2 3">SA4-48</strain>
    </source>
</reference>
<evidence type="ECO:0000313" key="3">
    <source>
        <dbReference type="Proteomes" id="UP000239007"/>
    </source>
</evidence>
<evidence type="ECO:0008006" key="4">
    <source>
        <dbReference type="Google" id="ProtNLM"/>
    </source>
</evidence>
<feature type="transmembrane region" description="Helical" evidence="1">
    <location>
        <begin position="6"/>
        <end position="25"/>
    </location>
</feature>
<gene>
    <name evidence="2" type="ORF">BTO11_03910</name>
</gene>
<dbReference type="EMBL" id="MSCH01000003">
    <property type="protein sequence ID" value="PQJ52882.1"/>
    <property type="molecule type" value="Genomic_DNA"/>
</dbReference>
<sequence>MKTKSFFTIFVGMAVASFVLAFMVLKLGWFTPGATAKGQFVDHEITLGLIELSDRPMWRLVFQPDQNNCDKKCEEQLYGLNQTYIALGKLQKRVDALVLNESLDFSQYPLLKRQQVTNSELDREHIYLVDPYGKVIMQYAGSVLREDTIKTSKDILADLKKLLNYARVG</sequence>